<keyword evidence="2" id="KW-0472">Membrane</keyword>
<accession>A0A1I0PH67</accession>
<dbReference type="RefSeq" id="WP_089791089.1">
    <property type="nucleotide sequence ID" value="NZ_FOIU01000001.1"/>
</dbReference>
<keyword evidence="2" id="KW-1133">Transmembrane helix</keyword>
<keyword evidence="1" id="KW-0175">Coiled coil</keyword>
<proteinExistence type="predicted"/>
<name>A0A1I0PH67_9FLAO</name>
<protein>
    <submittedName>
        <fullName evidence="3">Uncharacterized protein</fullName>
    </submittedName>
</protein>
<dbReference type="OrthoDB" id="1250816at2"/>
<feature type="transmembrane region" description="Helical" evidence="2">
    <location>
        <begin position="46"/>
        <end position="65"/>
    </location>
</feature>
<organism evidence="3 4">
    <name type="scientific">Chryseobacterium wanjuense</name>
    <dbReference type="NCBI Taxonomy" id="356305"/>
    <lineage>
        <taxon>Bacteria</taxon>
        <taxon>Pseudomonadati</taxon>
        <taxon>Bacteroidota</taxon>
        <taxon>Flavobacteriia</taxon>
        <taxon>Flavobacteriales</taxon>
        <taxon>Weeksellaceae</taxon>
        <taxon>Chryseobacterium group</taxon>
        <taxon>Chryseobacterium</taxon>
    </lineage>
</organism>
<dbReference type="Proteomes" id="UP000199469">
    <property type="component" value="Unassembled WGS sequence"/>
</dbReference>
<keyword evidence="4" id="KW-1185">Reference proteome</keyword>
<keyword evidence="2" id="KW-0812">Transmembrane</keyword>
<feature type="coiled-coil region" evidence="1">
    <location>
        <begin position="80"/>
        <end position="107"/>
    </location>
</feature>
<dbReference type="AlphaFoldDB" id="A0A1I0PH67"/>
<dbReference type="STRING" id="356305.SAMN05421841_1187"/>
<evidence type="ECO:0000256" key="2">
    <source>
        <dbReference type="SAM" id="Phobius"/>
    </source>
</evidence>
<reference evidence="4" key="1">
    <citation type="submission" date="2016-10" db="EMBL/GenBank/DDBJ databases">
        <authorList>
            <person name="Varghese N."/>
            <person name="Submissions S."/>
        </authorList>
    </citation>
    <scope>NUCLEOTIDE SEQUENCE [LARGE SCALE GENOMIC DNA]</scope>
    <source>
        <strain evidence="4">DSM 17724</strain>
    </source>
</reference>
<dbReference type="EMBL" id="FOIU01000001">
    <property type="protein sequence ID" value="SEW13054.1"/>
    <property type="molecule type" value="Genomic_DNA"/>
</dbReference>
<evidence type="ECO:0000256" key="1">
    <source>
        <dbReference type="SAM" id="Coils"/>
    </source>
</evidence>
<gene>
    <name evidence="3" type="ORF">SAMN05421841_1187</name>
</gene>
<evidence type="ECO:0000313" key="4">
    <source>
        <dbReference type="Proteomes" id="UP000199469"/>
    </source>
</evidence>
<sequence length="240" mass="27870">MKKEILNQLKSDYDKREIKPSADLWDRIEQGMDKAPVLSPKKSFEWIKYAAVILLLVSFGVVFYFNSNSTEKNRNTFAEKHQLEKNIEKENLDIEIINSTINKTENNIAVSHEINKQQTQPENTIKIVHENSLPETNHYQSLSKEENQIINKDNFNTNPVAQEKIITQNIERPFVAERKKTNYIKADELLLGREFDKTREESQDHHKTFGVVDMGKIKIKSPNSFKILGMTVFSDSLESK</sequence>
<evidence type="ECO:0000313" key="3">
    <source>
        <dbReference type="EMBL" id="SEW13054.1"/>
    </source>
</evidence>